<feature type="binding site" evidence="9">
    <location>
        <position position="291"/>
    </location>
    <ligand>
        <name>Mg(2+)</name>
        <dbReference type="ChEBI" id="CHEBI:18420"/>
        <label>1</label>
        <note>catalytic</note>
    </ligand>
</feature>
<dbReference type="PROSITE" id="PS00630">
    <property type="entry name" value="IMP_2"/>
    <property type="match status" value="1"/>
</dbReference>
<dbReference type="Pfam" id="PF00459">
    <property type="entry name" value="Inositol_P"/>
    <property type="match status" value="1"/>
</dbReference>
<dbReference type="PROSITE" id="PS00629">
    <property type="entry name" value="IMP_1"/>
    <property type="match status" value="1"/>
</dbReference>
<dbReference type="FunFam" id="3.30.540.10:FF:000003">
    <property type="entry name" value="Inositol-1-monophosphatase"/>
    <property type="match status" value="1"/>
</dbReference>
<dbReference type="GO" id="GO:0006020">
    <property type="term" value="P:inositol metabolic process"/>
    <property type="evidence" value="ECO:0000318"/>
    <property type="project" value="GO_Central"/>
</dbReference>
<dbReference type="UniPathway" id="UPA00823">
    <property type="reaction ID" value="UER00788"/>
</dbReference>
<dbReference type="Proteomes" id="UP000036987">
    <property type="component" value="Unassembled WGS sequence"/>
</dbReference>
<dbReference type="Gene3D" id="3.30.540.10">
    <property type="entry name" value="Fructose-1,6-Bisphosphatase, subunit A, domain 1"/>
    <property type="match status" value="1"/>
</dbReference>
<comment type="catalytic activity">
    <reaction evidence="1 10">
        <text>a myo-inositol phosphate + H2O = myo-inositol + phosphate</text>
        <dbReference type="Rhea" id="RHEA:24056"/>
        <dbReference type="ChEBI" id="CHEBI:15377"/>
        <dbReference type="ChEBI" id="CHEBI:17268"/>
        <dbReference type="ChEBI" id="CHEBI:43474"/>
        <dbReference type="ChEBI" id="CHEBI:84139"/>
        <dbReference type="EC" id="3.1.3.25"/>
    </reaction>
</comment>
<dbReference type="GO" id="GO:0006021">
    <property type="term" value="P:inositol biosynthetic process"/>
    <property type="evidence" value="ECO:0007669"/>
    <property type="project" value="UniProtKB-UniPathway"/>
</dbReference>
<name>A0A0K9PJF1_ZOSMR</name>
<dbReference type="PANTHER" id="PTHR20854:SF17">
    <property type="entry name" value="PHOSPHATASE IMPL1, CHLOROPLASTIC"/>
    <property type="match status" value="1"/>
</dbReference>
<keyword evidence="7 10" id="KW-0378">Hydrolase</keyword>
<evidence type="ECO:0000256" key="3">
    <source>
        <dbReference type="ARBA" id="ARBA00005152"/>
    </source>
</evidence>
<comment type="caution">
    <text evidence="11">The sequence shown here is derived from an EMBL/GenBank/DDBJ whole genome shotgun (WGS) entry which is preliminary data.</text>
</comment>
<sequence>MGSSLLCPSSSASILLRMKSQTQLGPRFSIPNLNRGKIERRNLFSSPSRVTSVRALLKGTQYARIGAESTGPIPAKELLGVVELAAKTGSEVVMEAVNKPRNIMFKQGKSDLVTETDKMSEASILKVVNGNFKDHLILGEEGGLLGDVASDYLWCIDPIDGTTNFAHGYPSFAVSVAVLFRGRPAAACVVEFVGGPMCWNTRTFSASAGGGTFCNGQKIQVSQTNKVEDSLLVTGFGYDHDDAWLANINLFKEFTDISRGVRRLGAAAVDMSHVALGISESYWEYRLKPWDVAAGVLIVEEAGGTVTCMDGEAFSVFDRSCLVSNGSIHGELLERIGPATKKLMKNGIDFSPWFKPEEYATDF</sequence>
<dbReference type="CDD" id="cd01639">
    <property type="entry name" value="IMPase"/>
    <property type="match status" value="1"/>
</dbReference>
<evidence type="ECO:0000313" key="11">
    <source>
        <dbReference type="EMBL" id="KMZ69173.1"/>
    </source>
</evidence>
<evidence type="ECO:0000313" key="12">
    <source>
        <dbReference type="Proteomes" id="UP000036987"/>
    </source>
</evidence>
<proteinExistence type="inferred from homology"/>
<dbReference type="EC" id="3.1.3.25" evidence="10"/>
<comment type="similarity">
    <text evidence="4 10">Belongs to the inositol monophosphatase superfamily.</text>
</comment>
<dbReference type="InterPro" id="IPR020550">
    <property type="entry name" value="Inositol_monophosphatase_CS"/>
</dbReference>
<evidence type="ECO:0000256" key="10">
    <source>
        <dbReference type="RuleBase" id="RU364068"/>
    </source>
</evidence>
<dbReference type="AlphaFoldDB" id="A0A0K9PJF1"/>
<evidence type="ECO:0000256" key="6">
    <source>
        <dbReference type="ARBA" id="ARBA00022723"/>
    </source>
</evidence>
<evidence type="ECO:0000256" key="2">
    <source>
        <dbReference type="ARBA" id="ARBA00001946"/>
    </source>
</evidence>
<dbReference type="PRINTS" id="PR00378">
    <property type="entry name" value="LIIMPHPHTASE"/>
</dbReference>
<dbReference type="GO" id="GO:0046872">
    <property type="term" value="F:metal ion binding"/>
    <property type="evidence" value="ECO:0007669"/>
    <property type="project" value="UniProtKB-KW"/>
</dbReference>
<organism evidence="11 12">
    <name type="scientific">Zostera marina</name>
    <name type="common">Eelgrass</name>
    <dbReference type="NCBI Taxonomy" id="29655"/>
    <lineage>
        <taxon>Eukaryota</taxon>
        <taxon>Viridiplantae</taxon>
        <taxon>Streptophyta</taxon>
        <taxon>Embryophyta</taxon>
        <taxon>Tracheophyta</taxon>
        <taxon>Spermatophyta</taxon>
        <taxon>Magnoliopsida</taxon>
        <taxon>Liliopsida</taxon>
        <taxon>Zosteraceae</taxon>
        <taxon>Zostera</taxon>
    </lineage>
</organism>
<comment type="cofactor">
    <cofactor evidence="2 9 10">
        <name>Mg(2+)</name>
        <dbReference type="ChEBI" id="CHEBI:18420"/>
    </cofactor>
</comment>
<dbReference type="PANTHER" id="PTHR20854">
    <property type="entry name" value="INOSITOL MONOPHOSPHATASE"/>
    <property type="match status" value="1"/>
</dbReference>
<dbReference type="OMA" id="YQTEIDV"/>
<dbReference type="SUPFAM" id="SSF56655">
    <property type="entry name" value="Carbohydrate phosphatase"/>
    <property type="match status" value="1"/>
</dbReference>
<keyword evidence="6 9" id="KW-0479">Metal-binding</keyword>
<dbReference type="EMBL" id="LFYR01000785">
    <property type="protein sequence ID" value="KMZ69173.1"/>
    <property type="molecule type" value="Genomic_DNA"/>
</dbReference>
<evidence type="ECO:0000256" key="8">
    <source>
        <dbReference type="ARBA" id="ARBA00022842"/>
    </source>
</evidence>
<feature type="binding site" evidence="9">
    <location>
        <position position="140"/>
    </location>
    <ligand>
        <name>Mg(2+)</name>
        <dbReference type="ChEBI" id="CHEBI:18420"/>
        <label>1</label>
        <note>catalytic</note>
    </ligand>
</feature>
<dbReference type="FunFam" id="3.40.190.80:FF:000002">
    <property type="entry name" value="Inositol-1-monophosphatase"/>
    <property type="match status" value="1"/>
</dbReference>
<comment type="pathway">
    <text evidence="3 10">Polyol metabolism; myo-inositol biosynthesis; myo-inositol from D-glucose 6-phosphate: step 2/2.</text>
</comment>
<dbReference type="GO" id="GO:0046854">
    <property type="term" value="P:phosphatidylinositol phosphate biosynthetic process"/>
    <property type="evidence" value="ECO:0007669"/>
    <property type="project" value="InterPro"/>
</dbReference>
<dbReference type="Gene3D" id="3.40.190.80">
    <property type="match status" value="1"/>
</dbReference>
<evidence type="ECO:0000256" key="4">
    <source>
        <dbReference type="ARBA" id="ARBA00009759"/>
    </source>
</evidence>
<dbReference type="GO" id="GO:0007165">
    <property type="term" value="P:signal transduction"/>
    <property type="evidence" value="ECO:0000318"/>
    <property type="project" value="GO_Central"/>
</dbReference>
<evidence type="ECO:0000256" key="9">
    <source>
        <dbReference type="PIRSR" id="PIRSR600760-2"/>
    </source>
</evidence>
<keyword evidence="5" id="KW-0452">Lithium</keyword>
<reference evidence="12" key="1">
    <citation type="journal article" date="2016" name="Nature">
        <title>The genome of the seagrass Zostera marina reveals angiosperm adaptation to the sea.</title>
        <authorList>
            <person name="Olsen J.L."/>
            <person name="Rouze P."/>
            <person name="Verhelst B."/>
            <person name="Lin Y.-C."/>
            <person name="Bayer T."/>
            <person name="Collen J."/>
            <person name="Dattolo E."/>
            <person name="De Paoli E."/>
            <person name="Dittami S."/>
            <person name="Maumus F."/>
            <person name="Michel G."/>
            <person name="Kersting A."/>
            <person name="Lauritano C."/>
            <person name="Lohaus R."/>
            <person name="Toepel M."/>
            <person name="Tonon T."/>
            <person name="Vanneste K."/>
            <person name="Amirebrahimi M."/>
            <person name="Brakel J."/>
            <person name="Bostroem C."/>
            <person name="Chovatia M."/>
            <person name="Grimwood J."/>
            <person name="Jenkins J.W."/>
            <person name="Jueterbock A."/>
            <person name="Mraz A."/>
            <person name="Stam W.T."/>
            <person name="Tice H."/>
            <person name="Bornberg-Bauer E."/>
            <person name="Green P.J."/>
            <person name="Pearson G.A."/>
            <person name="Procaccini G."/>
            <person name="Duarte C.M."/>
            <person name="Schmutz J."/>
            <person name="Reusch T.B.H."/>
            <person name="Van de Peer Y."/>
        </authorList>
    </citation>
    <scope>NUCLEOTIDE SEQUENCE [LARGE SCALE GENOMIC DNA]</scope>
    <source>
        <strain evidence="12">cv. Finnish</strain>
    </source>
</reference>
<dbReference type="STRING" id="29655.A0A0K9PJF1"/>
<feature type="binding site" evidence="9">
    <location>
        <position position="159"/>
    </location>
    <ligand>
        <name>Mg(2+)</name>
        <dbReference type="ChEBI" id="CHEBI:18420"/>
        <label>1</label>
        <note>catalytic</note>
    </ligand>
</feature>
<dbReference type="InterPro" id="IPR020552">
    <property type="entry name" value="Inositol_monoPase_Li-sen"/>
</dbReference>
<dbReference type="PRINTS" id="PR00377">
    <property type="entry name" value="IMPHPHTASES"/>
</dbReference>
<dbReference type="InterPro" id="IPR000760">
    <property type="entry name" value="Inositol_monophosphatase-like"/>
</dbReference>
<keyword evidence="8 9" id="KW-0460">Magnesium</keyword>
<dbReference type="GO" id="GO:0008934">
    <property type="term" value="F:inositol monophosphate 1-phosphatase activity"/>
    <property type="evidence" value="ECO:0000318"/>
    <property type="project" value="GO_Central"/>
</dbReference>
<feature type="binding site" evidence="9">
    <location>
        <position position="157"/>
    </location>
    <ligand>
        <name>Mg(2+)</name>
        <dbReference type="ChEBI" id="CHEBI:18420"/>
        <label>1</label>
        <note>catalytic</note>
    </ligand>
</feature>
<evidence type="ECO:0000256" key="7">
    <source>
        <dbReference type="ARBA" id="ARBA00022801"/>
    </source>
</evidence>
<gene>
    <name evidence="11" type="ORF">ZOSMA_21G00260</name>
</gene>
<dbReference type="InterPro" id="IPR020583">
    <property type="entry name" value="Inositol_monoP_metal-BS"/>
</dbReference>
<accession>A0A0K9PJF1</accession>
<protein>
    <recommendedName>
        <fullName evidence="10">Inositol-1-monophosphatase</fullName>
        <ecNumber evidence="10">3.1.3.25</ecNumber>
    </recommendedName>
</protein>
<keyword evidence="12" id="KW-1185">Reference proteome</keyword>
<evidence type="ECO:0000256" key="5">
    <source>
        <dbReference type="ARBA" id="ARBA00022671"/>
    </source>
</evidence>
<dbReference type="OrthoDB" id="10254945at2759"/>
<feature type="binding site" evidence="9">
    <location>
        <position position="160"/>
    </location>
    <ligand>
        <name>Mg(2+)</name>
        <dbReference type="ChEBI" id="CHEBI:18420"/>
        <label>1</label>
        <note>catalytic</note>
    </ligand>
</feature>
<evidence type="ECO:0000256" key="1">
    <source>
        <dbReference type="ARBA" id="ARBA00001033"/>
    </source>
</evidence>
<dbReference type="InterPro" id="IPR033942">
    <property type="entry name" value="IMPase"/>
</dbReference>